<dbReference type="GO" id="GO:0003723">
    <property type="term" value="F:RNA binding"/>
    <property type="evidence" value="ECO:0007669"/>
    <property type="project" value="InterPro"/>
</dbReference>
<evidence type="ECO:0000256" key="6">
    <source>
        <dbReference type="ARBA" id="ARBA00022840"/>
    </source>
</evidence>
<evidence type="ECO:0000259" key="10">
    <source>
        <dbReference type="Pfam" id="PF13087"/>
    </source>
</evidence>
<keyword evidence="6" id="KW-0067">ATP-binding</keyword>
<feature type="domain" description="UvrD-like helicase ATP-binding" evidence="8">
    <location>
        <begin position="104"/>
        <end position="155"/>
    </location>
</feature>
<keyword evidence="2" id="KW-0963">Cytoplasm</keyword>
<dbReference type="InterPro" id="IPR027417">
    <property type="entry name" value="P-loop_NTPase"/>
</dbReference>
<evidence type="ECO:0000256" key="2">
    <source>
        <dbReference type="ARBA" id="ARBA00022490"/>
    </source>
</evidence>
<evidence type="ECO:0000256" key="4">
    <source>
        <dbReference type="ARBA" id="ARBA00022801"/>
    </source>
</evidence>
<dbReference type="GO" id="GO:0016787">
    <property type="term" value="F:hydrolase activity"/>
    <property type="evidence" value="ECO:0007669"/>
    <property type="project" value="UniProtKB-KW"/>
</dbReference>
<dbReference type="GO" id="GO:0005737">
    <property type="term" value="C:cytoplasm"/>
    <property type="evidence" value="ECO:0007669"/>
    <property type="project" value="UniProtKB-SubCell"/>
</dbReference>
<sequence length="547" mass="61601">MRRSVAVLKISLQVPASFELYRGAQFLLRFRLNRITLRRQYHALASLFSHLRRLLFPSISDIKPMRRLSKADIAKLPLVNENIREDDQQLQTVVSILQQPKGTVPFIIFGPPGTGKTSAVVESIFQLLNRDPRFKILACTPSNAAADLLVERLSAGGLDANQLFRLNAYSRYEEDISEDVQAYSVFQKRAKLLAFRVVLSTCSSAGFLQMENFPVGHFSHIIIDEAAQAEEPLALIPIAAFSNEDTNVILAGDPHQLGPVIKSSAASDAGLGKSYLERLMRISKIYGLDTQAGKTIVYLQRNRRSHGAIIAWPNRYLYEDIMRAHASADVSRLLLQSDVLPKKGFPLVFHGIKGRERRTRHSPSYLNILEASVVRDYCLKLTQDNEHKIYEEEIGVIAPYKAQVRTIRELLKLAKLGDVSVGSVEQFQGQERKVIIFATTRSNSEVDKRRAMGFLQNRRRMNVAITRAQALLIVVGDPEVLGKDELWRTFLNYACLRGGWTGKMLTWKSKEEVHVPGYEVIPRPGGVVYGESCVDGKSEKIYRYSSD</sequence>
<dbReference type="InterPro" id="IPR041677">
    <property type="entry name" value="DNA2/NAM7_AAA_11"/>
</dbReference>
<feature type="domain" description="DNA2/NAM7 helicase-like C-terminal" evidence="10">
    <location>
        <begin position="275"/>
        <end position="478"/>
    </location>
</feature>
<dbReference type="AlphaFoldDB" id="A0AAD4LGV0"/>
<dbReference type="CDD" id="cd18808">
    <property type="entry name" value="SF1_C_Upf1"/>
    <property type="match status" value="1"/>
</dbReference>
<reference evidence="11" key="1">
    <citation type="submission" date="2022-01" db="EMBL/GenBank/DDBJ databases">
        <title>Comparative genomics reveals a dynamic genome evolution in the ectomycorrhizal milk-cap (Lactarius) mushrooms.</title>
        <authorList>
            <consortium name="DOE Joint Genome Institute"/>
            <person name="Lebreton A."/>
            <person name="Tang N."/>
            <person name="Kuo A."/>
            <person name="LaButti K."/>
            <person name="Drula E."/>
            <person name="Barry K."/>
            <person name="Clum A."/>
            <person name="Lipzen A."/>
            <person name="Mousain D."/>
            <person name="Ng V."/>
            <person name="Wang R."/>
            <person name="Wang X."/>
            <person name="Dai Y."/>
            <person name="Henrissat B."/>
            <person name="Grigoriev I.V."/>
            <person name="Guerin-Laguette A."/>
            <person name="Yu F."/>
            <person name="Martin F.M."/>
        </authorList>
    </citation>
    <scope>NUCLEOTIDE SEQUENCE</scope>
    <source>
        <strain evidence="11">QP</strain>
    </source>
</reference>
<dbReference type="EMBL" id="JAKELL010000021">
    <property type="protein sequence ID" value="KAH8992650.1"/>
    <property type="molecule type" value="Genomic_DNA"/>
</dbReference>
<dbReference type="Gene3D" id="3.40.50.300">
    <property type="entry name" value="P-loop containing nucleotide triphosphate hydrolases"/>
    <property type="match status" value="2"/>
</dbReference>
<keyword evidence="5" id="KW-0347">Helicase</keyword>
<comment type="subcellular location">
    <subcellularLocation>
        <location evidence="1">Cytoplasm</location>
    </subcellularLocation>
</comment>
<dbReference type="PANTHER" id="PTHR45418:SF1">
    <property type="entry name" value="CANCER_TESTIS ANTIGEN 55"/>
    <property type="match status" value="1"/>
</dbReference>
<proteinExistence type="predicted"/>
<dbReference type="GO" id="GO:0031047">
    <property type="term" value="P:regulatory ncRNA-mediated gene silencing"/>
    <property type="evidence" value="ECO:0007669"/>
    <property type="project" value="UniProtKB-KW"/>
</dbReference>
<dbReference type="InterPro" id="IPR026122">
    <property type="entry name" value="MOV-10/SDE3_DEXXQ/H-box"/>
</dbReference>
<dbReference type="Pfam" id="PF13087">
    <property type="entry name" value="AAA_12"/>
    <property type="match status" value="1"/>
</dbReference>
<dbReference type="GO" id="GO:0032574">
    <property type="term" value="F:5'-3' RNA helicase activity"/>
    <property type="evidence" value="ECO:0007669"/>
    <property type="project" value="InterPro"/>
</dbReference>
<dbReference type="Pfam" id="PF00580">
    <property type="entry name" value="UvrD-helicase"/>
    <property type="match status" value="1"/>
</dbReference>
<keyword evidence="4 11" id="KW-0378">Hydrolase</keyword>
<evidence type="ECO:0000256" key="1">
    <source>
        <dbReference type="ARBA" id="ARBA00004496"/>
    </source>
</evidence>
<accession>A0AAD4LGV0</accession>
<evidence type="ECO:0000259" key="8">
    <source>
        <dbReference type="Pfam" id="PF00580"/>
    </source>
</evidence>
<name>A0AAD4LGV0_9AGAM</name>
<dbReference type="InterPro" id="IPR041679">
    <property type="entry name" value="DNA2/NAM7-like_C"/>
</dbReference>
<feature type="domain" description="DNA2/NAM7 helicase helicase" evidence="9">
    <location>
        <begin position="185"/>
        <end position="263"/>
    </location>
</feature>
<dbReference type="SUPFAM" id="SSF52540">
    <property type="entry name" value="P-loop containing nucleoside triphosphate hydrolases"/>
    <property type="match status" value="1"/>
</dbReference>
<dbReference type="CDD" id="cd18038">
    <property type="entry name" value="DEXXQc_Helz-like"/>
    <property type="match status" value="1"/>
</dbReference>
<keyword evidence="3" id="KW-0547">Nucleotide-binding</keyword>
<evidence type="ECO:0000256" key="7">
    <source>
        <dbReference type="ARBA" id="ARBA00023158"/>
    </source>
</evidence>
<dbReference type="PANTHER" id="PTHR45418">
    <property type="entry name" value="CANCER/TESTIS ANTIGEN 55"/>
    <property type="match status" value="1"/>
</dbReference>
<evidence type="ECO:0000256" key="5">
    <source>
        <dbReference type="ARBA" id="ARBA00022806"/>
    </source>
</evidence>
<organism evidence="11 12">
    <name type="scientific">Lactarius akahatsu</name>
    <dbReference type="NCBI Taxonomy" id="416441"/>
    <lineage>
        <taxon>Eukaryota</taxon>
        <taxon>Fungi</taxon>
        <taxon>Dikarya</taxon>
        <taxon>Basidiomycota</taxon>
        <taxon>Agaricomycotina</taxon>
        <taxon>Agaricomycetes</taxon>
        <taxon>Russulales</taxon>
        <taxon>Russulaceae</taxon>
        <taxon>Lactarius</taxon>
    </lineage>
</organism>
<dbReference type="InterPro" id="IPR014016">
    <property type="entry name" value="UvrD-like_ATP-bd"/>
</dbReference>
<keyword evidence="12" id="KW-1185">Reference proteome</keyword>
<dbReference type="Proteomes" id="UP001201163">
    <property type="component" value="Unassembled WGS sequence"/>
</dbReference>
<dbReference type="GO" id="GO:0005524">
    <property type="term" value="F:ATP binding"/>
    <property type="evidence" value="ECO:0007669"/>
    <property type="project" value="UniProtKB-KW"/>
</dbReference>
<evidence type="ECO:0000313" key="11">
    <source>
        <dbReference type="EMBL" id="KAH8992650.1"/>
    </source>
</evidence>
<keyword evidence="7" id="KW-0943">RNA-mediated gene silencing</keyword>
<protein>
    <submittedName>
        <fullName evidence="11">P-loop containing nucleoside triphosphate hydrolase protein</fullName>
    </submittedName>
</protein>
<gene>
    <name evidence="11" type="ORF">EDB92DRAFT_1797008</name>
</gene>
<evidence type="ECO:0000256" key="3">
    <source>
        <dbReference type="ARBA" id="ARBA00022741"/>
    </source>
</evidence>
<dbReference type="Pfam" id="PF13086">
    <property type="entry name" value="AAA_11"/>
    <property type="match status" value="1"/>
</dbReference>
<evidence type="ECO:0000259" key="9">
    <source>
        <dbReference type="Pfam" id="PF13086"/>
    </source>
</evidence>
<dbReference type="InterPro" id="IPR047187">
    <property type="entry name" value="SF1_C_Upf1"/>
</dbReference>
<comment type="caution">
    <text evidence="11">The sequence shown here is derived from an EMBL/GenBank/DDBJ whole genome shotgun (WGS) entry which is preliminary data.</text>
</comment>
<evidence type="ECO:0000313" key="12">
    <source>
        <dbReference type="Proteomes" id="UP001201163"/>
    </source>
</evidence>